<keyword evidence="3" id="KW-1185">Reference proteome</keyword>
<dbReference type="STRING" id="4232.A0A251VNP2"/>
<proteinExistence type="predicted"/>
<feature type="region of interest" description="Disordered" evidence="1">
    <location>
        <begin position="124"/>
        <end position="163"/>
    </location>
</feature>
<dbReference type="InParanoid" id="A0A251VNP2"/>
<protein>
    <submittedName>
        <fullName evidence="2">Uncharacterized protein</fullName>
    </submittedName>
</protein>
<dbReference type="Gene3D" id="3.30.200.20">
    <property type="entry name" value="Phosphorylase Kinase, domain 1"/>
    <property type="match status" value="1"/>
</dbReference>
<sequence length="334" mass="37121">MTHPDAPIGGEDSSIISKTVSEFRANVGFLILQEYNKTKHPQLLYKAKLYNLLQVGSGIPSIKWSGVDAEDNVLIIDLLGPSLEDLFVYCGRNFQLKTARHQEEKKKEEEAKAIALEAEKAAKEAPEMAATESQRNAAEALTASQGAVSTESGSGRLNKAPEGNVLKGAESALKMEESRLQIYKEVVGKGFASEMDSNRLWQHVLGFHMPISECSHNTVASATSANAAAMRNYTIFQGAESKNGHLKKLENAKERLHLSRHFCWTLKDFVSPLLVALEFFMLPPLVLIASLTLIKDSERLVLLKEIGGIRVHEERHRESLKIMQETEYKEITSF</sequence>
<reference evidence="3" key="1">
    <citation type="journal article" date="2017" name="Nature">
        <title>The sunflower genome provides insights into oil metabolism, flowering and Asterid evolution.</title>
        <authorList>
            <person name="Badouin H."/>
            <person name="Gouzy J."/>
            <person name="Grassa C.J."/>
            <person name="Murat F."/>
            <person name="Staton S.E."/>
            <person name="Cottret L."/>
            <person name="Lelandais-Briere C."/>
            <person name="Owens G.L."/>
            <person name="Carrere S."/>
            <person name="Mayjonade B."/>
            <person name="Legrand L."/>
            <person name="Gill N."/>
            <person name="Kane N.C."/>
            <person name="Bowers J.E."/>
            <person name="Hubner S."/>
            <person name="Bellec A."/>
            <person name="Berard A."/>
            <person name="Berges H."/>
            <person name="Blanchet N."/>
            <person name="Boniface M.C."/>
            <person name="Brunel D."/>
            <person name="Catrice O."/>
            <person name="Chaidir N."/>
            <person name="Claudel C."/>
            <person name="Donnadieu C."/>
            <person name="Faraut T."/>
            <person name="Fievet G."/>
            <person name="Helmstetter N."/>
            <person name="King M."/>
            <person name="Knapp S.J."/>
            <person name="Lai Z."/>
            <person name="Le Paslier M.C."/>
            <person name="Lippi Y."/>
            <person name="Lorenzon L."/>
            <person name="Mandel J.R."/>
            <person name="Marage G."/>
            <person name="Marchand G."/>
            <person name="Marquand E."/>
            <person name="Bret-Mestries E."/>
            <person name="Morien E."/>
            <person name="Nambeesan S."/>
            <person name="Nguyen T."/>
            <person name="Pegot-Espagnet P."/>
            <person name="Pouilly N."/>
            <person name="Raftis F."/>
            <person name="Sallet E."/>
            <person name="Schiex T."/>
            <person name="Thomas J."/>
            <person name="Vandecasteele C."/>
            <person name="Vares D."/>
            <person name="Vear F."/>
            <person name="Vautrin S."/>
            <person name="Crespi M."/>
            <person name="Mangin B."/>
            <person name="Burke J.M."/>
            <person name="Salse J."/>
            <person name="Munos S."/>
            <person name="Vincourt P."/>
            <person name="Rieseberg L.H."/>
            <person name="Langlade N.B."/>
        </authorList>
    </citation>
    <scope>NUCLEOTIDE SEQUENCE [LARGE SCALE GENOMIC DNA]</scope>
    <source>
        <strain evidence="3">cv. SF193</strain>
    </source>
</reference>
<dbReference type="EMBL" id="CM007890">
    <property type="protein sequence ID" value="OTG36989.1"/>
    <property type="molecule type" value="Genomic_DNA"/>
</dbReference>
<dbReference type="AlphaFoldDB" id="A0A251VNP2"/>
<evidence type="ECO:0000313" key="2">
    <source>
        <dbReference type="EMBL" id="OTG36989.1"/>
    </source>
</evidence>
<evidence type="ECO:0000313" key="3">
    <source>
        <dbReference type="Proteomes" id="UP000215914"/>
    </source>
</evidence>
<organism evidence="2 3">
    <name type="scientific">Helianthus annuus</name>
    <name type="common">Common sunflower</name>
    <dbReference type="NCBI Taxonomy" id="4232"/>
    <lineage>
        <taxon>Eukaryota</taxon>
        <taxon>Viridiplantae</taxon>
        <taxon>Streptophyta</taxon>
        <taxon>Embryophyta</taxon>
        <taxon>Tracheophyta</taxon>
        <taxon>Spermatophyta</taxon>
        <taxon>Magnoliopsida</taxon>
        <taxon>eudicotyledons</taxon>
        <taxon>Gunneridae</taxon>
        <taxon>Pentapetalae</taxon>
        <taxon>asterids</taxon>
        <taxon>campanulids</taxon>
        <taxon>Asterales</taxon>
        <taxon>Asteraceae</taxon>
        <taxon>Asteroideae</taxon>
        <taxon>Heliantheae alliance</taxon>
        <taxon>Heliantheae</taxon>
        <taxon>Helianthus</taxon>
    </lineage>
</organism>
<name>A0A251VNP2_HELAN</name>
<gene>
    <name evidence="2" type="ORF">HannXRQ_Chr01g0013931</name>
</gene>
<evidence type="ECO:0000256" key="1">
    <source>
        <dbReference type="SAM" id="MobiDB-lite"/>
    </source>
</evidence>
<feature type="compositionally biased region" description="Polar residues" evidence="1">
    <location>
        <begin position="131"/>
        <end position="155"/>
    </location>
</feature>
<accession>A0A251VNP2</accession>
<dbReference type="Proteomes" id="UP000215914">
    <property type="component" value="Chromosome 1"/>
</dbReference>